<dbReference type="GO" id="GO:0016747">
    <property type="term" value="F:acyltransferase activity, transferring groups other than amino-acyl groups"/>
    <property type="evidence" value="ECO:0007669"/>
    <property type="project" value="InterPro"/>
</dbReference>
<dbReference type="Gene3D" id="3.40.630.30">
    <property type="match status" value="1"/>
</dbReference>
<name>D5U5S1_BRAM5</name>
<evidence type="ECO:0000256" key="1">
    <source>
        <dbReference type="ARBA" id="ARBA00022679"/>
    </source>
</evidence>
<accession>D5U5S1</accession>
<evidence type="ECO:0000313" key="5">
    <source>
        <dbReference type="Proteomes" id="UP000001915"/>
    </source>
</evidence>
<dbReference type="InterPro" id="IPR050680">
    <property type="entry name" value="YpeA/RimI_acetyltransf"/>
</dbReference>
<dbReference type="SUPFAM" id="SSF55729">
    <property type="entry name" value="Acyl-CoA N-acyltransferases (Nat)"/>
    <property type="match status" value="1"/>
</dbReference>
<dbReference type="PANTHER" id="PTHR43420">
    <property type="entry name" value="ACETYLTRANSFERASE"/>
    <property type="match status" value="1"/>
</dbReference>
<dbReference type="OrthoDB" id="5292888at2"/>
<dbReference type="InterPro" id="IPR000182">
    <property type="entry name" value="GNAT_dom"/>
</dbReference>
<dbReference type="STRING" id="526224.Bmur_2478"/>
<dbReference type="PROSITE" id="PS51186">
    <property type="entry name" value="GNAT"/>
    <property type="match status" value="1"/>
</dbReference>
<evidence type="ECO:0000259" key="3">
    <source>
        <dbReference type="PROSITE" id="PS51186"/>
    </source>
</evidence>
<reference evidence="4 5" key="1">
    <citation type="journal article" date="2010" name="Stand. Genomic Sci.">
        <title>Complete genome sequence of Brachyspira murdochii type strain (56-150).</title>
        <authorList>
            <person name="Pati A."/>
            <person name="Sikorski J."/>
            <person name="Gronow S."/>
            <person name="Munk C."/>
            <person name="Lapidus A."/>
            <person name="Copeland A."/>
            <person name="Glavina Del Tio T."/>
            <person name="Nolan M."/>
            <person name="Lucas S."/>
            <person name="Chen F."/>
            <person name="Tice H."/>
            <person name="Cheng J.F."/>
            <person name="Han C."/>
            <person name="Detter J.C."/>
            <person name="Bruce D."/>
            <person name="Tapia R."/>
            <person name="Goodwin L."/>
            <person name="Pitluck S."/>
            <person name="Liolios K."/>
            <person name="Ivanova N."/>
            <person name="Mavromatis K."/>
            <person name="Mikhailova N."/>
            <person name="Chen A."/>
            <person name="Palaniappan K."/>
            <person name="Land M."/>
            <person name="Hauser L."/>
            <person name="Chang Y.J."/>
            <person name="Jeffries C.D."/>
            <person name="Spring S."/>
            <person name="Rohde M."/>
            <person name="Goker M."/>
            <person name="Bristow J."/>
            <person name="Eisen J.A."/>
            <person name="Markowitz V."/>
            <person name="Hugenholtz P."/>
            <person name="Kyrpides N.C."/>
            <person name="Klenk H.P."/>
        </authorList>
    </citation>
    <scope>NUCLEOTIDE SEQUENCE [LARGE SCALE GENOMIC DNA]</scope>
    <source>
        <strain evidence="5">ATCC 51284 / DSM 12563 / 56-150</strain>
    </source>
</reference>
<dbReference type="Pfam" id="PF00583">
    <property type="entry name" value="Acetyltransf_1"/>
    <property type="match status" value="1"/>
</dbReference>
<evidence type="ECO:0000313" key="4">
    <source>
        <dbReference type="EMBL" id="ADG72548.1"/>
    </source>
</evidence>
<evidence type="ECO:0000256" key="2">
    <source>
        <dbReference type="ARBA" id="ARBA00023315"/>
    </source>
</evidence>
<dbReference type="Proteomes" id="UP000001915">
    <property type="component" value="Chromosome"/>
</dbReference>
<proteinExistence type="predicted"/>
<organism evidence="4 5">
    <name type="scientific">Brachyspira murdochii (strain ATCC 51284 / DSM 12563 / 56-150)</name>
    <name type="common">Serpulina murdochii</name>
    <dbReference type="NCBI Taxonomy" id="526224"/>
    <lineage>
        <taxon>Bacteria</taxon>
        <taxon>Pseudomonadati</taxon>
        <taxon>Spirochaetota</taxon>
        <taxon>Spirochaetia</taxon>
        <taxon>Brachyspirales</taxon>
        <taxon>Brachyspiraceae</taxon>
        <taxon>Brachyspira</taxon>
    </lineage>
</organism>
<keyword evidence="2" id="KW-0012">Acyltransferase</keyword>
<dbReference type="HOGENOM" id="CLU_013985_18_2_12"/>
<keyword evidence="1 4" id="KW-0808">Transferase</keyword>
<feature type="domain" description="N-acetyltransferase" evidence="3">
    <location>
        <begin position="3"/>
        <end position="165"/>
    </location>
</feature>
<dbReference type="CDD" id="cd04301">
    <property type="entry name" value="NAT_SF"/>
    <property type="match status" value="1"/>
</dbReference>
<dbReference type="EMBL" id="CP001959">
    <property type="protein sequence ID" value="ADG72548.1"/>
    <property type="molecule type" value="Genomic_DNA"/>
</dbReference>
<dbReference type="AlphaFoldDB" id="D5U5S1"/>
<dbReference type="KEGG" id="brm:Bmur_2478"/>
<gene>
    <name evidence="4" type="ordered locus">Bmur_2478</name>
</gene>
<dbReference type="RefSeq" id="WP_013114886.1">
    <property type="nucleotide sequence ID" value="NC_014150.1"/>
</dbReference>
<dbReference type="InterPro" id="IPR016181">
    <property type="entry name" value="Acyl_CoA_acyltransferase"/>
</dbReference>
<sequence>MDIVVKKAELKDVFDISKLHAICWKDAYKNIIPDSYLKRIYLDDWCTEFEEGINNKTREAHIAYIDNKPIAVISHGKSRCSMEGYGEIISLYVHPIYQGSGIGTLLLEHAVKYMKDLGYTNICLCVFEKNEKAKEFYQKKGFKDSGNKNSLKIDDEDIEESIYVYDL</sequence>
<dbReference type="eggNOG" id="COG0456">
    <property type="taxonomic scope" value="Bacteria"/>
</dbReference>
<protein>
    <submittedName>
        <fullName evidence="4">GCN5-related N-acetyltransferase</fullName>
    </submittedName>
</protein>